<organism evidence="3 4">
    <name type="scientific">Dioscorea cayennensis subsp. rotundata</name>
    <name type="common">White Guinea yam</name>
    <name type="synonym">Dioscorea rotundata</name>
    <dbReference type="NCBI Taxonomy" id="55577"/>
    <lineage>
        <taxon>Eukaryota</taxon>
        <taxon>Viridiplantae</taxon>
        <taxon>Streptophyta</taxon>
        <taxon>Embryophyta</taxon>
        <taxon>Tracheophyta</taxon>
        <taxon>Spermatophyta</taxon>
        <taxon>Magnoliopsida</taxon>
        <taxon>Liliopsida</taxon>
        <taxon>Dioscoreales</taxon>
        <taxon>Dioscoreaceae</taxon>
        <taxon>Dioscorea</taxon>
    </lineage>
</organism>
<reference evidence="4" key="1">
    <citation type="submission" date="2025-08" db="UniProtKB">
        <authorList>
            <consortium name="RefSeq"/>
        </authorList>
    </citation>
    <scope>IDENTIFICATION</scope>
</reference>
<accession>A0AB40CQ50</accession>
<evidence type="ECO:0000259" key="2">
    <source>
        <dbReference type="Pfam" id="PF13020"/>
    </source>
</evidence>
<dbReference type="GO" id="GO:0005634">
    <property type="term" value="C:nucleus"/>
    <property type="evidence" value="ECO:0007669"/>
    <property type="project" value="TreeGrafter"/>
</dbReference>
<feature type="region of interest" description="Disordered" evidence="1">
    <location>
        <begin position="1"/>
        <end position="25"/>
    </location>
</feature>
<dbReference type="GO" id="GO:0048364">
    <property type="term" value="P:root development"/>
    <property type="evidence" value="ECO:0007669"/>
    <property type="project" value="TreeGrafter"/>
</dbReference>
<name>A0AB40CQ50_DIOCR</name>
<dbReference type="InterPro" id="IPR036890">
    <property type="entry name" value="HATPase_C_sf"/>
</dbReference>
<evidence type="ECO:0000313" key="3">
    <source>
        <dbReference type="Proteomes" id="UP001515500"/>
    </source>
</evidence>
<feature type="domain" description="Protein NO VEIN C-terminal" evidence="2">
    <location>
        <begin position="2639"/>
        <end position="2727"/>
    </location>
</feature>
<dbReference type="InterPro" id="IPR024975">
    <property type="entry name" value="NOV_C"/>
</dbReference>
<dbReference type="GeneID" id="120279346"/>
<dbReference type="PANTHER" id="PTHR32387:SF0">
    <property type="entry name" value="PROTEIN NO VEIN"/>
    <property type="match status" value="1"/>
</dbReference>
<dbReference type="SUPFAM" id="SSF55874">
    <property type="entry name" value="ATPase domain of HSP90 chaperone/DNA topoisomerase II/histidine kinase"/>
    <property type="match status" value="1"/>
</dbReference>
<feature type="compositionally biased region" description="Acidic residues" evidence="1">
    <location>
        <begin position="362"/>
        <end position="386"/>
    </location>
</feature>
<protein>
    <submittedName>
        <fullName evidence="4">Protein NO VEIN-like</fullName>
    </submittedName>
</protein>
<dbReference type="Gene3D" id="3.30.565.10">
    <property type="entry name" value="Histidine kinase-like ATPase, C-terminal domain"/>
    <property type="match status" value="1"/>
</dbReference>
<dbReference type="Proteomes" id="UP001515500">
    <property type="component" value="Chromosome 16"/>
</dbReference>
<dbReference type="GO" id="GO:0010305">
    <property type="term" value="P:leaf vascular tissue pattern formation"/>
    <property type="evidence" value="ECO:0007669"/>
    <property type="project" value="TreeGrafter"/>
</dbReference>
<sequence length="2756" mass="308894">MAQNNRPFAGGHHRPNYFPPNPSFAPPFNPNIQTPNFSIQNPSFTTPFNPNIQIPNFSIQNPFFQLNHLLNSCLPNPSVPLHSNPSPSPQVTLEKVDSAAVKARDDIVHAGDSVSAWKVSQAVLVQLKVDSWSSLGFHLLDVPSIRHLTAIEGKVNAFIHCFVNSRGITSLYDLELAICKNEGIELFEELGLGPLVRHPLVEHYFSVPPNVTEVFKITSEDIICYLQEFMGKNKRKMIMVQEFLDFIAVQKAVKCKEMLGVRIRSLGLHVSYIREARKAEITALRTSNIIRKNCNVGASSVESDYPQPLGRLTQKEILDKRFGFISKRMKLFSSSWSGFGAKHIHFDSSDDDNNRHYNNDGIDVDVDVDVDDDNDDDDDDDDDDDACQYQNSSTGKGSGQSVSSCPYPSTTEEMARLRLKAGSVKKPSPGNGIIREKGGQGLSGRKRKFEEKKGNAIYPKKLQDKHRNSDSNLYRMKYGDLILPCGDIAKFVGMWKEACQERTIFEVVDMMINFYMPKYNRKTKVTNVLSSFPVIGLLNVAVSAIKYGKLDACYDASCNTAEHEYAHQSSDPSIDIAHIGQSVKENTVLHANKDVKEPGHGTSVDNIIKKITEYFKGSHHSPFGGAFGIFKKLCDCEAWLTSQYAVKEFTSFGHGNFCEFLEKHFSLFPVEIHDLWGSGVQKRACGDVAMFQKQLSIFVSQAESTVKEGGATINYISTLLRKQFPTISLHINENEPEIDLIKKYKDDNCVSCVVFSSTLLGENSTRNQEICYKNLPDSTEYLDNIGHQKISYGTFSAKDAIECLLKAPMLSDLLSWSHWDTIYAPSLGSLLEWLLNDVNTKQLSCIATIDGKLIRIDPSAIADEFLEALIRFSSFQSALKLLSLVAVYKGISNAPVSLLKCYAERAINVILRNSLEDKETNVGVGYLINNSSMEGQGTWNEFAKTYATVNFLGTPATKGNEQAEDLLRAKRVLYSVSRLILDCLSYLPSEFQTFAGNILVTGFRSVTKDAHLLMLHECSQTDQRIMLHEIGLSLGISEWIEDFHLFRSTTANGLFMSCKTLSLVSNSSLGIDQNQTTYASQEPVFSNIKLAYEADENHQAVEAHKIKDDAHSGDEYNEFGEVNRSEDLNKISVGKSCMSGHGKIGDAALIIESIRREEFGLDPNLNSDESVFLKKQHARLGRALHCLSQELYSQDSHLLLELVQNADDNVYSEYVDPTLVFILQDTGIVVLNNEQGFSVENIKALCDIGNSTKKRSGAGYIGHKGIGFKSVFRVTDAPEIHSNGFHVKFDITEGQIGFILPTVISPCDIETFQGLLSGNKHEHDNTSWNTCILLPFRSKFRKVLDIRSIVSMFSDLHPSLLLFLHRLCCIKFRNMLDDSFVIMKKETLGNGIVKVSHGKETMSWLVVTEKLQASVVRPDVQSTEIAMAFTLQESEDGVYTPHLFQQPVFAFLPLRKYGLKFILQGDFVLPSSREEVDGNSAWNQWLLSEFPALFVSAEQAFCALPCFQKNPGKAVTAYLSFVPLPVEVHGFFSHLPNMIISKLRMSNCLLSDGPKLEWVLPCQVLRGWNDQIRLLISDSLLQKHLGLCYLNQEVNLSDTLAKALGVQDYGLKILVDIIQSICQTSDGIKLMGLNWLSLWLHVVYSTLSSYSSGHLSLNTGSDHDLINCLKKIPFIPLSDGAYSSTAEGPIWLPCDAYGNGLEGKHSCKDFSNLYAKLRIVDPCFLLGTSNTHALEMRHGCIQVLRKIGVQELSAHEVITRHILVYISDDKYIKDDRNLSVEYISFIMQHLQYACASCDTEKADIISKLRKGSLLLTNHEYHCTQNVPIHFSKEYGNPVDIGRLIESTNAVWHEIDVAYLMHPTTQSSAFDLVKWRDFLQELGVTDFVQVNSVHKNLTDVLHTIPGSMACCGDIQIASSYISDWESPELVSLLSTISLEGSRDKCIYLLGVLDKMWDDCYSCKTSCVLSSSNENKELIESSFMKCIREFKWIASTLDDKLHHSEDLFYDCEEVSSILGNLAPYAVPRVTSKLLLEKVGFKSRVSLDDALTVFSSWRMSKPSLVTSTAQISKFYTFISDKITQGNFQITKDLVSSPFIFIPSDISSKCNDVVPGILLSSEDVYWHDPTGCVDKTVEMARLCASIQETGCLHCKALATVYPSLRDFFVKACGVPTVPPFGSYLSILLQLSTVSLPSQSSHLVFRVFLKWSDDFNSGLVDTEEFVELKDNLLKLENTILPILGDRWVSLHPSYGLICWSDDDKLKQQFKHCDGVEFLNFNELGNQEKEVLSEKVANFLQKLGVPPLSQVVSREAIFYGATDNKEKASLINWLFPFVQRYLYKFYPEVYINLKKLGFEKLTQLQVIVVDKLFYKYTLKGHDSTSKKRFEAACLLQGNIFYVTQTSDHHTMFLEFSRFFFNGSTELHLANFLHMITVMAESGSSMVQTEFFIVNSQKVPNLPAVEPVWSLSSLSAGSNSAEAPPPINCSPMNNNTQNAQSCPRRKPGISPHWPPTDWKSAPDFNYAMNNYLLTKPLSSLGTSLENATPMEDIPVVTEIEGDFVLEEDILPKDTSVSQDSVLINGKAHVADYLDSTEWQISSNLDQGNRAFSSLPAQADSSISIETDRLLWHTPDENLSRRVGRLGELLSYKYFTEKFGSANVKWVNKETETGLPYDLVIGETEENREYIEVKATKSARKDWFQISTKEWQFASLKGDAFSVAHVVLLSQNKAKITVFKNPLKLCQQNVMQLAVLMTKQPKNS</sequence>
<dbReference type="PANTHER" id="PTHR32387">
    <property type="entry name" value="WU:FJ29H11"/>
    <property type="match status" value="1"/>
</dbReference>
<gene>
    <name evidence="4" type="primary">LOC120279346</name>
</gene>
<dbReference type="RefSeq" id="XP_039142207.1">
    <property type="nucleotide sequence ID" value="XM_039286273.1"/>
</dbReference>
<dbReference type="GO" id="GO:0009793">
    <property type="term" value="P:embryo development ending in seed dormancy"/>
    <property type="evidence" value="ECO:0007669"/>
    <property type="project" value="TreeGrafter"/>
</dbReference>
<dbReference type="InterPro" id="IPR052957">
    <property type="entry name" value="Auxin_embryo_med"/>
</dbReference>
<feature type="region of interest" description="Disordered" evidence="1">
    <location>
        <begin position="347"/>
        <end position="409"/>
    </location>
</feature>
<proteinExistence type="predicted"/>
<feature type="compositionally biased region" description="Polar residues" evidence="1">
    <location>
        <begin position="388"/>
        <end position="409"/>
    </location>
</feature>
<keyword evidence="3" id="KW-1185">Reference proteome</keyword>
<evidence type="ECO:0000256" key="1">
    <source>
        <dbReference type="SAM" id="MobiDB-lite"/>
    </source>
</evidence>
<feature type="region of interest" description="Disordered" evidence="1">
    <location>
        <begin position="421"/>
        <end position="445"/>
    </location>
</feature>
<dbReference type="Pfam" id="PF13020">
    <property type="entry name" value="NOV_C"/>
    <property type="match status" value="1"/>
</dbReference>
<dbReference type="NCBIfam" id="NF047352">
    <property type="entry name" value="P_loop_sacsin"/>
    <property type="match status" value="1"/>
</dbReference>
<evidence type="ECO:0000313" key="4">
    <source>
        <dbReference type="RefSeq" id="XP_039142207.1"/>
    </source>
</evidence>
<feature type="compositionally biased region" description="Basic and acidic residues" evidence="1">
    <location>
        <begin position="347"/>
        <end position="358"/>
    </location>
</feature>